<dbReference type="EMBL" id="HBEZ01004059">
    <property type="protein sequence ID" value="CAD8624571.1"/>
    <property type="molecule type" value="Transcribed_RNA"/>
</dbReference>
<organism evidence="1">
    <name type="scientific">Cryptomonas curvata</name>
    <dbReference type="NCBI Taxonomy" id="233186"/>
    <lineage>
        <taxon>Eukaryota</taxon>
        <taxon>Cryptophyceae</taxon>
        <taxon>Cryptomonadales</taxon>
        <taxon>Cryptomonadaceae</taxon>
        <taxon>Cryptomonas</taxon>
    </lineage>
</organism>
<sequence length="121" mass="13896">MARAVGSSDTSVFSRNAQWLEDDIDKMVQIPNVPDCVFCFWVGMPFSTQIHILELCARCPTIDSIAVYRDGKWSEPEEVLATLEGFCRRSCSRKWVLVEKISTSMFVSGEKHEAWVFRRTK</sequence>
<protein>
    <submittedName>
        <fullName evidence="1">Uncharacterized protein</fullName>
    </submittedName>
</protein>
<accession>A0A7S0LXB4</accession>
<name>A0A7S0LXB4_9CRYP</name>
<dbReference type="AlphaFoldDB" id="A0A7S0LXB4"/>
<evidence type="ECO:0000313" key="1">
    <source>
        <dbReference type="EMBL" id="CAD8624571.1"/>
    </source>
</evidence>
<reference evidence="1" key="1">
    <citation type="submission" date="2021-01" db="EMBL/GenBank/DDBJ databases">
        <authorList>
            <person name="Corre E."/>
            <person name="Pelletier E."/>
            <person name="Niang G."/>
            <person name="Scheremetjew M."/>
            <person name="Finn R."/>
            <person name="Kale V."/>
            <person name="Holt S."/>
            <person name="Cochrane G."/>
            <person name="Meng A."/>
            <person name="Brown T."/>
            <person name="Cohen L."/>
        </authorList>
    </citation>
    <scope>NUCLEOTIDE SEQUENCE</scope>
    <source>
        <strain evidence="1">CCAP979/52</strain>
    </source>
</reference>
<gene>
    <name evidence="1" type="ORF">CCUR1050_LOCUS2247</name>
</gene>
<proteinExistence type="predicted"/>